<comment type="caution">
    <text evidence="1">The sequence shown here is derived from an EMBL/GenBank/DDBJ whole genome shotgun (WGS) entry which is preliminary data.</text>
</comment>
<dbReference type="Proteomes" id="UP000320948">
    <property type="component" value="Unassembled WGS sequence"/>
</dbReference>
<dbReference type="EMBL" id="VAFM01000001">
    <property type="protein sequence ID" value="TKW61188.1"/>
    <property type="molecule type" value="Genomic_DNA"/>
</dbReference>
<reference evidence="1 2" key="1">
    <citation type="journal article" date="2017" name="Nat. Commun.">
        <title>In situ click chemistry generation of cyclooxygenase-2 inhibitors.</title>
        <authorList>
            <person name="Bhardwaj A."/>
            <person name="Kaur J."/>
            <person name="Wuest M."/>
            <person name="Wuest F."/>
        </authorList>
    </citation>
    <scope>NUCLEOTIDE SEQUENCE [LARGE SCALE GENOMIC DNA]</scope>
    <source>
        <strain evidence="1">S2_018_000_R2_106</strain>
    </source>
</reference>
<accession>A0A6N4RDI2</accession>
<gene>
    <name evidence="1" type="ORF">DI628_00730</name>
</gene>
<sequence>MSAFPRPLKIRKDLLIDTTAEEWAAGLERIGYVVRFCSPYAAVCSLDKAFTVAEYVEGDELVATYRTCDDYMEARRACVAFHQQQNS</sequence>
<organism evidence="1 2">
    <name type="scientific">Blastochloris viridis</name>
    <name type="common">Rhodopseudomonas viridis</name>
    <dbReference type="NCBI Taxonomy" id="1079"/>
    <lineage>
        <taxon>Bacteria</taxon>
        <taxon>Pseudomonadati</taxon>
        <taxon>Pseudomonadota</taxon>
        <taxon>Alphaproteobacteria</taxon>
        <taxon>Hyphomicrobiales</taxon>
        <taxon>Blastochloridaceae</taxon>
        <taxon>Blastochloris</taxon>
    </lineage>
</organism>
<evidence type="ECO:0000313" key="1">
    <source>
        <dbReference type="EMBL" id="TKW61188.1"/>
    </source>
</evidence>
<protein>
    <submittedName>
        <fullName evidence="1">Uncharacterized protein</fullName>
    </submittedName>
</protein>
<name>A0A6N4RDI2_BLAVI</name>
<dbReference type="AlphaFoldDB" id="A0A6N4RDI2"/>
<proteinExistence type="predicted"/>
<evidence type="ECO:0000313" key="2">
    <source>
        <dbReference type="Proteomes" id="UP000320948"/>
    </source>
</evidence>